<feature type="transmembrane region" description="Helical" evidence="1">
    <location>
        <begin position="33"/>
        <end position="54"/>
    </location>
</feature>
<dbReference type="EMBL" id="BLXT01007857">
    <property type="protein sequence ID" value="GFO43128.1"/>
    <property type="molecule type" value="Genomic_DNA"/>
</dbReference>
<comment type="caution">
    <text evidence="2">The sequence shown here is derived from an EMBL/GenBank/DDBJ whole genome shotgun (WGS) entry which is preliminary data.</text>
</comment>
<evidence type="ECO:0000256" key="1">
    <source>
        <dbReference type="SAM" id="Phobius"/>
    </source>
</evidence>
<sequence length="136" mass="16338">MCHINIAHISQYLCHTGLTWIFGFLAIEDARLVFQYLFCITATLQSFTILIMAAGDPQVRQHWLQRVCCCLQRWTTAQSVSLPSTCSRHEFYLRRHYRIKWLQHWNENSGHQHEFYLRRHYRLGRQWCASRQIVSP</sequence>
<feature type="transmembrane region" description="Helical" evidence="1">
    <location>
        <begin position="12"/>
        <end position="27"/>
    </location>
</feature>
<dbReference type="PANTHER" id="PTHR47767">
    <property type="entry name" value="ADHESION G PROTEIN-COUPLED RECEPTOR G7"/>
    <property type="match status" value="1"/>
</dbReference>
<gene>
    <name evidence="2" type="ORF">PoB_006963300</name>
</gene>
<dbReference type="InterPro" id="IPR053066">
    <property type="entry name" value="ADGR_G7"/>
</dbReference>
<reference evidence="2 3" key="1">
    <citation type="journal article" date="2021" name="Elife">
        <title>Chloroplast acquisition without the gene transfer in kleptoplastic sea slugs, Plakobranchus ocellatus.</title>
        <authorList>
            <person name="Maeda T."/>
            <person name="Takahashi S."/>
            <person name="Yoshida T."/>
            <person name="Shimamura S."/>
            <person name="Takaki Y."/>
            <person name="Nagai Y."/>
            <person name="Toyoda A."/>
            <person name="Suzuki Y."/>
            <person name="Arimoto A."/>
            <person name="Ishii H."/>
            <person name="Satoh N."/>
            <person name="Nishiyama T."/>
            <person name="Hasebe M."/>
            <person name="Maruyama T."/>
            <person name="Minagawa J."/>
            <person name="Obokata J."/>
            <person name="Shigenobu S."/>
        </authorList>
    </citation>
    <scope>NUCLEOTIDE SEQUENCE [LARGE SCALE GENOMIC DNA]</scope>
</reference>
<dbReference type="AlphaFoldDB" id="A0AAV4DFQ9"/>
<keyword evidence="1" id="KW-0472">Membrane</keyword>
<protein>
    <submittedName>
        <fullName evidence="2">Adhesion G-protein coupled receptor g2</fullName>
    </submittedName>
</protein>
<keyword evidence="1" id="KW-0812">Transmembrane</keyword>
<keyword evidence="3" id="KW-1185">Reference proteome</keyword>
<name>A0AAV4DFQ9_9GAST</name>
<organism evidence="2 3">
    <name type="scientific">Plakobranchus ocellatus</name>
    <dbReference type="NCBI Taxonomy" id="259542"/>
    <lineage>
        <taxon>Eukaryota</taxon>
        <taxon>Metazoa</taxon>
        <taxon>Spiralia</taxon>
        <taxon>Lophotrochozoa</taxon>
        <taxon>Mollusca</taxon>
        <taxon>Gastropoda</taxon>
        <taxon>Heterobranchia</taxon>
        <taxon>Euthyneura</taxon>
        <taxon>Panpulmonata</taxon>
        <taxon>Sacoglossa</taxon>
        <taxon>Placobranchoidea</taxon>
        <taxon>Plakobranchidae</taxon>
        <taxon>Plakobranchus</taxon>
    </lineage>
</organism>
<dbReference type="Gene3D" id="1.20.1070.10">
    <property type="entry name" value="Rhodopsin 7-helix transmembrane proteins"/>
    <property type="match status" value="1"/>
</dbReference>
<evidence type="ECO:0000313" key="3">
    <source>
        <dbReference type="Proteomes" id="UP000735302"/>
    </source>
</evidence>
<keyword evidence="1" id="KW-1133">Transmembrane helix</keyword>
<dbReference type="Proteomes" id="UP000735302">
    <property type="component" value="Unassembled WGS sequence"/>
</dbReference>
<accession>A0AAV4DFQ9</accession>
<evidence type="ECO:0000313" key="2">
    <source>
        <dbReference type="EMBL" id="GFO43128.1"/>
    </source>
</evidence>
<proteinExistence type="predicted"/>
<keyword evidence="2" id="KW-0675">Receptor</keyword>